<dbReference type="NCBIfam" id="TIGR00229">
    <property type="entry name" value="sensory_box"/>
    <property type="match status" value="1"/>
</dbReference>
<keyword evidence="1" id="KW-0812">Transmembrane</keyword>
<proteinExistence type="predicted"/>
<dbReference type="InterPro" id="IPR000700">
    <property type="entry name" value="PAS-assoc_C"/>
</dbReference>
<feature type="domain" description="HD-GYP" evidence="3">
    <location>
        <begin position="174"/>
        <end position="369"/>
    </location>
</feature>
<feature type="domain" description="PAC" evidence="2">
    <location>
        <begin position="121"/>
        <end position="176"/>
    </location>
</feature>
<dbReference type="InterPro" id="IPR000014">
    <property type="entry name" value="PAS"/>
</dbReference>
<keyword evidence="1" id="KW-0472">Membrane</keyword>
<dbReference type="PROSITE" id="PS50113">
    <property type="entry name" value="PAC"/>
    <property type="match status" value="1"/>
</dbReference>
<dbReference type="InterPro" id="IPR003607">
    <property type="entry name" value="HD/PDEase_dom"/>
</dbReference>
<evidence type="ECO:0000313" key="5">
    <source>
        <dbReference type="Proteomes" id="UP000216052"/>
    </source>
</evidence>
<dbReference type="Proteomes" id="UP000216052">
    <property type="component" value="Chromosome"/>
</dbReference>
<sequence>MPGMDVLLVIVLNLFILVIVLYIAAALHHRKSPGYGANGILAVKNGTRLVNKEKLFDIFWRHSPCAITAISPDFQILMLNEAATAIRGIPHEKAIHTKCYEAFNKDGPCPQCPVGQALTTGQIHMRTKQEVNHDGVVKYLDQTVVPILGSDGAVDYVLEFTVDVTERTELEQQNRQLAVETVTSLSTLIGSRDKYTGEHSIRVRDIALSIGSELRLSSAVMSELAIAAVLHDIGKIGIPEQILNKTGKLTDSEFAIIQKHPQIGYDALISIKQLEKIAGYILYHHECYDGRGYPSRKKGQEIPLISRILSVADVYEAITSDRIYRKAMNLEQTMMVMRSGRETKFDPEILDAFFCVLRRERPDIQSSLYEGAAVS</sequence>
<keyword evidence="1" id="KW-1133">Transmembrane helix</keyword>
<evidence type="ECO:0000256" key="1">
    <source>
        <dbReference type="SAM" id="Phobius"/>
    </source>
</evidence>
<dbReference type="Gene3D" id="3.30.450.20">
    <property type="entry name" value="PAS domain"/>
    <property type="match status" value="1"/>
</dbReference>
<dbReference type="CDD" id="cd00077">
    <property type="entry name" value="HDc"/>
    <property type="match status" value="1"/>
</dbReference>
<evidence type="ECO:0000259" key="2">
    <source>
        <dbReference type="PROSITE" id="PS50113"/>
    </source>
</evidence>
<evidence type="ECO:0000313" key="4">
    <source>
        <dbReference type="EMBL" id="XFO70850.1"/>
    </source>
</evidence>
<dbReference type="PROSITE" id="PS51832">
    <property type="entry name" value="HD_GYP"/>
    <property type="match status" value="1"/>
</dbReference>
<organism evidence="4 5">
    <name type="scientific">Sporomusa acidovorans (strain ATCC 49682 / DSM 3132 / Mol)</name>
    <dbReference type="NCBI Taxonomy" id="1123286"/>
    <lineage>
        <taxon>Bacteria</taxon>
        <taxon>Bacillati</taxon>
        <taxon>Bacillota</taxon>
        <taxon>Negativicutes</taxon>
        <taxon>Selenomonadales</taxon>
        <taxon>Sporomusaceae</taxon>
        <taxon>Sporomusa</taxon>
    </lineage>
</organism>
<dbReference type="SUPFAM" id="SSF55785">
    <property type="entry name" value="PYP-like sensor domain (PAS domain)"/>
    <property type="match status" value="1"/>
</dbReference>
<dbReference type="SUPFAM" id="SSF109604">
    <property type="entry name" value="HD-domain/PDEase-like"/>
    <property type="match status" value="1"/>
</dbReference>
<feature type="transmembrane region" description="Helical" evidence="1">
    <location>
        <begin position="6"/>
        <end position="27"/>
    </location>
</feature>
<dbReference type="PANTHER" id="PTHR43155:SF2">
    <property type="entry name" value="CYCLIC DI-GMP PHOSPHODIESTERASE PA4108"/>
    <property type="match status" value="1"/>
</dbReference>
<protein>
    <recommendedName>
        <fullName evidence="6">Cyclic di-GMP phosphodiesterase response regulator RpfG</fullName>
    </recommendedName>
</protein>
<dbReference type="EMBL" id="CP155571">
    <property type="protein sequence ID" value="XFO70850.1"/>
    <property type="molecule type" value="Genomic_DNA"/>
</dbReference>
<dbReference type="InterPro" id="IPR013656">
    <property type="entry name" value="PAS_4"/>
</dbReference>
<dbReference type="Gene3D" id="1.10.3210.10">
    <property type="entry name" value="Hypothetical protein af1432"/>
    <property type="match status" value="1"/>
</dbReference>
<name>A0ABZ3IXW5_SPOA4</name>
<dbReference type="Pfam" id="PF13487">
    <property type="entry name" value="HD_5"/>
    <property type="match status" value="1"/>
</dbReference>
<dbReference type="InterPro" id="IPR035965">
    <property type="entry name" value="PAS-like_dom_sf"/>
</dbReference>
<dbReference type="Pfam" id="PF08448">
    <property type="entry name" value="PAS_4"/>
    <property type="match status" value="1"/>
</dbReference>
<dbReference type="PANTHER" id="PTHR43155">
    <property type="entry name" value="CYCLIC DI-GMP PHOSPHODIESTERASE PA4108-RELATED"/>
    <property type="match status" value="1"/>
</dbReference>
<dbReference type="InterPro" id="IPR037522">
    <property type="entry name" value="HD_GYP_dom"/>
</dbReference>
<evidence type="ECO:0008006" key="6">
    <source>
        <dbReference type="Google" id="ProtNLM"/>
    </source>
</evidence>
<keyword evidence="5" id="KW-1185">Reference proteome</keyword>
<dbReference type="SMART" id="SM00471">
    <property type="entry name" value="HDc"/>
    <property type="match status" value="1"/>
</dbReference>
<gene>
    <name evidence="4" type="ORF">SPACI_008500</name>
</gene>
<accession>A0ABZ3IXW5</accession>
<reference evidence="4" key="1">
    <citation type="submission" date="2024-05" db="EMBL/GenBank/DDBJ databases">
        <title>Isolation and characterization of Sporomusa carbonis sp. nov., a carboxydotrophic hydrogenogen in the genus of Sporomusa isolated from a charcoal burning pile.</title>
        <authorList>
            <person name="Boeer T."/>
            <person name="Rosenbaum F."/>
            <person name="Eysell L."/>
            <person name="Mueller V."/>
            <person name="Daniel R."/>
            <person name="Poehlein A."/>
        </authorList>
    </citation>
    <scope>NUCLEOTIDE SEQUENCE [LARGE SCALE GENOMIC DNA]</scope>
    <source>
        <strain evidence="4">DSM 3132</strain>
    </source>
</reference>
<evidence type="ECO:0000259" key="3">
    <source>
        <dbReference type="PROSITE" id="PS51832"/>
    </source>
</evidence>